<dbReference type="EMBL" id="CP093362">
    <property type="protein sequence ID" value="UQS85344.1"/>
    <property type="molecule type" value="Genomic_DNA"/>
</dbReference>
<dbReference type="InterPro" id="IPR018698">
    <property type="entry name" value="VWA-like_dom"/>
</dbReference>
<evidence type="ECO:0000313" key="2">
    <source>
        <dbReference type="EMBL" id="UQS85344.1"/>
    </source>
</evidence>
<dbReference type="InterPro" id="IPR036465">
    <property type="entry name" value="vWFA_dom_sf"/>
</dbReference>
<dbReference type="PANTHER" id="PTHR38730">
    <property type="entry name" value="SLL7028 PROTEIN"/>
    <property type="match status" value="1"/>
</dbReference>
<accession>A0ABY4PIM5</accession>
<feature type="domain" description="VWA-like" evidence="1">
    <location>
        <begin position="279"/>
        <end position="406"/>
    </location>
</feature>
<evidence type="ECO:0000259" key="1">
    <source>
        <dbReference type="Pfam" id="PF09967"/>
    </source>
</evidence>
<name>A0ABY4PIM5_9LACO</name>
<protein>
    <submittedName>
        <fullName evidence="2">VWA-like domain-containing protein</fullName>
    </submittedName>
</protein>
<dbReference type="SUPFAM" id="SSF53300">
    <property type="entry name" value="vWA-like"/>
    <property type="match status" value="1"/>
</dbReference>
<dbReference type="RefSeq" id="WP_249511319.1">
    <property type="nucleotide sequence ID" value="NZ_CP093362.1"/>
</dbReference>
<proteinExistence type="predicted"/>
<keyword evidence="3" id="KW-1185">Reference proteome</keyword>
<evidence type="ECO:0000313" key="3">
    <source>
        <dbReference type="Proteomes" id="UP000831859"/>
    </source>
</evidence>
<reference evidence="2 3" key="1">
    <citation type="journal article" date="2022" name="Int. J. Syst. Evol. Microbiol.">
        <title>Apilactobacillus apisilvae sp. nov., Nicolia spurrieriana gen. nov. sp. nov., Bombilactobacillus folatiphilus sp. nov. and Bombilactobacillus thymidiniphilus sp. nov., four new lactic acid bacterial isolates from stingless bees Tetragonula carbonaria and Austroplebeia australis.</title>
        <authorList>
            <person name="Oliphant S.A."/>
            <person name="Watson-Haigh N.S."/>
            <person name="Sumby K.M."/>
            <person name="Gardner J."/>
            <person name="Groom S."/>
            <person name="Jiranek V."/>
        </authorList>
    </citation>
    <scope>NUCLEOTIDE SEQUENCE [LARGE SCALE GENOMIC DNA]</scope>
    <source>
        <strain evidence="2 3">SG5_A10</strain>
    </source>
</reference>
<dbReference type="Proteomes" id="UP000831859">
    <property type="component" value="Chromosome"/>
</dbReference>
<dbReference type="PANTHER" id="PTHR38730:SF1">
    <property type="entry name" value="SLL7028 PROTEIN"/>
    <property type="match status" value="1"/>
</dbReference>
<sequence length="410" mass="47361">MNINDLIYKINNSDNDKKINLIQKLISRVIIDSFSQNKIYGYILMNLKRTGDSNLKSSFALEWEENSLIIGFNPQLFSKSIKSEIDIIAILQHLALHIIWLHPVRYNGKDNIENIASDISVNQYIDDVPKNAWTIEKITYFYQTKMPKFKDSSEYIKLLNTFMIKQKSESDSNNMKLMDDHKKFHKSDSGQSPKYKKIKEIIKQSVKNIDNRKRGKLPNPIKKQIEKITSKPVNLNKYLQMGISNIPYSKKDTINRFNRRQAYRMEIPGKMSNTIVPINIFIDHSGSISNDNLQNALSKIINISKHYPSKITIYPFDTKVYLNQSYVLNSTNDIKFIRNANGGTSYQSIFDFIAKYHLKDGLALIFTDGIGEEDVNNYGFDNVLWLLEGSSDNLSVNKHIGKIININKIK</sequence>
<gene>
    <name evidence="2" type="ORF">MOO46_01770</name>
</gene>
<organism evidence="2 3">
    <name type="scientific">Apilactobacillus apisilvae</name>
    <dbReference type="NCBI Taxonomy" id="2923364"/>
    <lineage>
        <taxon>Bacteria</taxon>
        <taxon>Bacillati</taxon>
        <taxon>Bacillota</taxon>
        <taxon>Bacilli</taxon>
        <taxon>Lactobacillales</taxon>
        <taxon>Lactobacillaceae</taxon>
        <taxon>Apilactobacillus</taxon>
    </lineage>
</organism>
<dbReference type="Pfam" id="PF09967">
    <property type="entry name" value="DUF2201"/>
    <property type="match status" value="1"/>
</dbReference>